<evidence type="ECO:0000256" key="7">
    <source>
        <dbReference type="SAM" id="Phobius"/>
    </source>
</evidence>
<evidence type="ECO:0000313" key="9">
    <source>
        <dbReference type="EMBL" id="EFX04561.1"/>
    </source>
</evidence>
<keyword evidence="4 7" id="KW-0812">Transmembrane</keyword>
<feature type="transmembrane region" description="Helical" evidence="7">
    <location>
        <begin position="89"/>
        <end position="114"/>
    </location>
</feature>
<dbReference type="Proteomes" id="UP000007796">
    <property type="component" value="Unassembled WGS sequence"/>
</dbReference>
<keyword evidence="6 7" id="KW-0472">Membrane</keyword>
<keyword evidence="10" id="KW-1185">Reference proteome</keyword>
<dbReference type="PRINTS" id="PR00171">
    <property type="entry name" value="SUGRTRNSPORT"/>
</dbReference>
<evidence type="ECO:0000256" key="1">
    <source>
        <dbReference type="ARBA" id="ARBA00004141"/>
    </source>
</evidence>
<protein>
    <submittedName>
        <fullName evidence="9">Major facilitator superfamily transporter sugar</fullName>
    </submittedName>
</protein>
<feature type="transmembrane region" description="Helical" evidence="7">
    <location>
        <begin position="264"/>
        <end position="287"/>
    </location>
</feature>
<evidence type="ECO:0000256" key="6">
    <source>
        <dbReference type="ARBA" id="ARBA00023136"/>
    </source>
</evidence>
<dbReference type="PANTHER" id="PTHR48022">
    <property type="entry name" value="PLASTIDIC GLUCOSE TRANSPORTER 4"/>
    <property type="match status" value="1"/>
</dbReference>
<dbReference type="eggNOG" id="KOG0254">
    <property type="taxonomic scope" value="Eukaryota"/>
</dbReference>
<evidence type="ECO:0000259" key="8">
    <source>
        <dbReference type="PROSITE" id="PS50850"/>
    </source>
</evidence>
<dbReference type="GeneID" id="25974372"/>
<comment type="subcellular location">
    <subcellularLocation>
        <location evidence="1">Membrane</location>
        <topology evidence="1">Multi-pass membrane protein</topology>
    </subcellularLocation>
</comment>
<feature type="transmembrane region" description="Helical" evidence="7">
    <location>
        <begin position="229"/>
        <end position="252"/>
    </location>
</feature>
<feature type="transmembrane region" description="Helical" evidence="7">
    <location>
        <begin position="293"/>
        <end position="312"/>
    </location>
</feature>
<evidence type="ECO:0000256" key="4">
    <source>
        <dbReference type="ARBA" id="ARBA00022692"/>
    </source>
</evidence>
<dbReference type="GO" id="GO:0016020">
    <property type="term" value="C:membrane"/>
    <property type="evidence" value="ECO:0007669"/>
    <property type="project" value="UniProtKB-SubCell"/>
</dbReference>
<feature type="domain" description="Major facilitator superfamily (MFS) profile" evidence="8">
    <location>
        <begin position="1"/>
        <end position="376"/>
    </location>
</feature>
<dbReference type="InterPro" id="IPR036259">
    <property type="entry name" value="MFS_trans_sf"/>
</dbReference>
<keyword evidence="3" id="KW-0813">Transport</keyword>
<feature type="transmembrane region" description="Helical" evidence="7">
    <location>
        <begin position="126"/>
        <end position="143"/>
    </location>
</feature>
<feature type="transmembrane region" description="Helical" evidence="7">
    <location>
        <begin position="57"/>
        <end position="77"/>
    </location>
</feature>
<evidence type="ECO:0000256" key="2">
    <source>
        <dbReference type="ARBA" id="ARBA00010992"/>
    </source>
</evidence>
<dbReference type="InParanoid" id="F0XES6"/>
<gene>
    <name evidence="9" type="ORF">CMQ_1489</name>
</gene>
<dbReference type="InterPro" id="IPR005828">
    <property type="entry name" value="MFS_sugar_transport-like"/>
</dbReference>
<dbReference type="AlphaFoldDB" id="F0XES6"/>
<proteinExistence type="inferred from homology"/>
<dbReference type="EMBL" id="GL629765">
    <property type="protein sequence ID" value="EFX04561.1"/>
    <property type="molecule type" value="Genomic_DNA"/>
</dbReference>
<reference evidence="9 10" key="1">
    <citation type="journal article" date="2011" name="Proc. Natl. Acad. Sci. U.S.A.">
        <title>Genome and transcriptome analyses of the mountain pine beetle-fungal symbiont Grosmannia clavigera, a lodgepole pine pathogen.</title>
        <authorList>
            <person name="DiGuistini S."/>
            <person name="Wang Y."/>
            <person name="Liao N.Y."/>
            <person name="Taylor G."/>
            <person name="Tanguay P."/>
            <person name="Feau N."/>
            <person name="Henrissat B."/>
            <person name="Chan S.K."/>
            <person name="Hesse-Orce U."/>
            <person name="Alamouti S.M."/>
            <person name="Tsui C.K.M."/>
            <person name="Docking R.T."/>
            <person name="Levasseur A."/>
            <person name="Haridas S."/>
            <person name="Robertson G."/>
            <person name="Birol I."/>
            <person name="Holt R.A."/>
            <person name="Marra M.A."/>
            <person name="Hamelin R.C."/>
            <person name="Hirst M."/>
            <person name="Jones S.J.M."/>
            <person name="Bohlmann J."/>
            <person name="Breuil C."/>
        </authorList>
    </citation>
    <scope>NUCLEOTIDE SEQUENCE [LARGE SCALE GENOMIC DNA]</scope>
    <source>
        <strain evidence="10">kw1407 / UAMH 11150</strain>
    </source>
</reference>
<sequence>MLSPPIARILTGSLFGCLSCIKSADLPGRKRAILVASLFAIVGGALQAGSVDVGMYLFSRFVTGLGAGSLVVLVPLYQSEIAPPRIRGLLVGMHGVMICVGYALASWIGLGFYFVNASGAQWRLPLAIQCLAPLLLAMGVSFLPESPRWLLDQDRYVDALSSFEAVRAESDDSIIHNREAIWPNLNFSGHMSSRKRLWDTVFGIFSNLRLCADAALLDYGSSLYEALDFSVVSQLLIQCGWVTVCPVGNLINSLLVDRVGRTRLLSIGFSGIIVALIGECIAVSRFQSTGSRAMASLAVFFLFMHIACFSTTSDATSYIYASEIFPTALRAKGLAVSTRQQSLEDIGGLFGDKADLDENEKATEVRTEYMVPRIPR</sequence>
<organism evidence="10">
    <name type="scientific">Grosmannia clavigera (strain kw1407 / UAMH 11150)</name>
    <name type="common">Blue stain fungus</name>
    <name type="synonym">Graphiocladiella clavigera</name>
    <dbReference type="NCBI Taxonomy" id="655863"/>
    <lineage>
        <taxon>Eukaryota</taxon>
        <taxon>Fungi</taxon>
        <taxon>Dikarya</taxon>
        <taxon>Ascomycota</taxon>
        <taxon>Pezizomycotina</taxon>
        <taxon>Sordariomycetes</taxon>
        <taxon>Sordariomycetidae</taxon>
        <taxon>Ophiostomatales</taxon>
        <taxon>Ophiostomataceae</taxon>
        <taxon>Leptographium</taxon>
    </lineage>
</organism>
<feature type="transmembrane region" description="Helical" evidence="7">
    <location>
        <begin position="32"/>
        <end position="51"/>
    </location>
</feature>
<dbReference type="PANTHER" id="PTHR48022:SF11">
    <property type="entry name" value="MONOSACCHARIDE TRANSPORTER (HXT8), PUTATIVE (AFU_ORTHOLOGUE AFUA_2G08120)-RELATED"/>
    <property type="match status" value="1"/>
</dbReference>
<dbReference type="GO" id="GO:0005351">
    <property type="term" value="F:carbohydrate:proton symporter activity"/>
    <property type="evidence" value="ECO:0007669"/>
    <property type="project" value="TreeGrafter"/>
</dbReference>
<dbReference type="OrthoDB" id="6612291at2759"/>
<dbReference type="Pfam" id="PF00083">
    <property type="entry name" value="Sugar_tr"/>
    <property type="match status" value="1"/>
</dbReference>
<dbReference type="InterPro" id="IPR050360">
    <property type="entry name" value="MFS_Sugar_Transporters"/>
</dbReference>
<name>F0XES6_GROCL</name>
<evidence type="ECO:0000256" key="3">
    <source>
        <dbReference type="ARBA" id="ARBA00022448"/>
    </source>
</evidence>
<dbReference type="InterPro" id="IPR005829">
    <property type="entry name" value="Sugar_transporter_CS"/>
</dbReference>
<dbReference type="InterPro" id="IPR003663">
    <property type="entry name" value="Sugar/inositol_transpt"/>
</dbReference>
<dbReference type="PROSITE" id="PS50850">
    <property type="entry name" value="MFS"/>
    <property type="match status" value="1"/>
</dbReference>
<keyword evidence="5 7" id="KW-1133">Transmembrane helix</keyword>
<dbReference type="PROSITE" id="PS00217">
    <property type="entry name" value="SUGAR_TRANSPORT_2"/>
    <property type="match status" value="1"/>
</dbReference>
<evidence type="ECO:0000256" key="5">
    <source>
        <dbReference type="ARBA" id="ARBA00022989"/>
    </source>
</evidence>
<dbReference type="InterPro" id="IPR020846">
    <property type="entry name" value="MFS_dom"/>
</dbReference>
<dbReference type="HOGENOM" id="CLU_735776_0_0_1"/>
<dbReference type="SUPFAM" id="SSF103473">
    <property type="entry name" value="MFS general substrate transporter"/>
    <property type="match status" value="1"/>
</dbReference>
<dbReference type="RefSeq" id="XP_014174043.1">
    <property type="nucleotide sequence ID" value="XM_014318568.1"/>
</dbReference>
<accession>F0XES6</accession>
<evidence type="ECO:0000313" key="10">
    <source>
        <dbReference type="Proteomes" id="UP000007796"/>
    </source>
</evidence>
<dbReference type="Gene3D" id="1.20.1250.20">
    <property type="entry name" value="MFS general substrate transporter like domains"/>
    <property type="match status" value="1"/>
</dbReference>
<comment type="similarity">
    <text evidence="2">Belongs to the major facilitator superfamily. Sugar transporter (TC 2.A.1.1) family.</text>
</comment>